<evidence type="ECO:0000313" key="3">
    <source>
        <dbReference type="Proteomes" id="UP000565441"/>
    </source>
</evidence>
<dbReference type="InterPro" id="IPR037175">
    <property type="entry name" value="KFase_sf"/>
</dbReference>
<dbReference type="InterPro" id="IPR007325">
    <property type="entry name" value="KFase/CYL"/>
</dbReference>
<dbReference type="SUPFAM" id="SSF102198">
    <property type="entry name" value="Putative cyclase"/>
    <property type="match status" value="1"/>
</dbReference>
<dbReference type="OrthoDB" id="7108654at2759"/>
<dbReference type="PANTHER" id="PTHR31118:SF12">
    <property type="entry name" value="CYCLASE-LIKE PROTEIN 2"/>
    <property type="match status" value="1"/>
</dbReference>
<comment type="similarity">
    <text evidence="1">Belongs to the Cyclase 1 superfamily.</text>
</comment>
<name>A0A8H5H2S5_9AGAR</name>
<gene>
    <name evidence="2" type="ORF">D9615_009136</name>
</gene>
<evidence type="ECO:0000256" key="1">
    <source>
        <dbReference type="ARBA" id="ARBA00007865"/>
    </source>
</evidence>
<reference evidence="2 3" key="1">
    <citation type="journal article" date="2020" name="ISME J.">
        <title>Uncovering the hidden diversity of litter-decomposition mechanisms in mushroom-forming fungi.</title>
        <authorList>
            <person name="Floudas D."/>
            <person name="Bentzer J."/>
            <person name="Ahren D."/>
            <person name="Johansson T."/>
            <person name="Persson P."/>
            <person name="Tunlid A."/>
        </authorList>
    </citation>
    <scope>NUCLEOTIDE SEQUENCE [LARGE SCALE GENOMIC DNA]</scope>
    <source>
        <strain evidence="2 3">CBS 661.87</strain>
    </source>
</reference>
<dbReference type="Proteomes" id="UP000565441">
    <property type="component" value="Unassembled WGS sequence"/>
</dbReference>
<dbReference type="GO" id="GO:0019441">
    <property type="term" value="P:L-tryptophan catabolic process to kynurenine"/>
    <property type="evidence" value="ECO:0007669"/>
    <property type="project" value="InterPro"/>
</dbReference>
<protein>
    <recommendedName>
        <fullName evidence="4">Cyclase</fullName>
    </recommendedName>
</protein>
<dbReference type="EMBL" id="JAACJP010000033">
    <property type="protein sequence ID" value="KAF5375550.1"/>
    <property type="molecule type" value="Genomic_DNA"/>
</dbReference>
<evidence type="ECO:0000313" key="2">
    <source>
        <dbReference type="EMBL" id="KAF5375550.1"/>
    </source>
</evidence>
<dbReference type="AlphaFoldDB" id="A0A8H5H2S5"/>
<organism evidence="2 3">
    <name type="scientific">Tricholomella constricta</name>
    <dbReference type="NCBI Taxonomy" id="117010"/>
    <lineage>
        <taxon>Eukaryota</taxon>
        <taxon>Fungi</taxon>
        <taxon>Dikarya</taxon>
        <taxon>Basidiomycota</taxon>
        <taxon>Agaricomycotina</taxon>
        <taxon>Agaricomycetes</taxon>
        <taxon>Agaricomycetidae</taxon>
        <taxon>Agaricales</taxon>
        <taxon>Tricholomatineae</taxon>
        <taxon>Lyophyllaceae</taxon>
        <taxon>Tricholomella</taxon>
    </lineage>
</organism>
<dbReference type="Gene3D" id="3.50.30.50">
    <property type="entry name" value="Putative cyclase"/>
    <property type="match status" value="1"/>
</dbReference>
<evidence type="ECO:0008006" key="4">
    <source>
        <dbReference type="Google" id="ProtNLM"/>
    </source>
</evidence>
<keyword evidence="3" id="KW-1185">Reference proteome</keyword>
<comment type="caution">
    <text evidence="2">The sequence shown here is derived from an EMBL/GenBank/DDBJ whole genome shotgun (WGS) entry which is preliminary data.</text>
</comment>
<dbReference type="GO" id="GO:0004061">
    <property type="term" value="F:arylformamidase activity"/>
    <property type="evidence" value="ECO:0007669"/>
    <property type="project" value="InterPro"/>
</dbReference>
<proteinExistence type="inferred from homology"/>
<accession>A0A8H5H2S5</accession>
<dbReference type="Pfam" id="PF04199">
    <property type="entry name" value="Cyclase"/>
    <property type="match status" value="1"/>
</dbReference>
<dbReference type="PANTHER" id="PTHR31118">
    <property type="entry name" value="CYCLASE-LIKE PROTEIN 2"/>
    <property type="match status" value="1"/>
</dbReference>
<sequence>MDPSNIVDLSHKLDSDVQIYPDDPPFTCSPCATVAKDGYSVHGLTMGTHTGTHIDAPSHFFADGKTIDQIPLPSLFGPLVVVDLTQRNLQNRQMIIWADIEASADRMSPGVILLLHTGWSAHWGSPKYYEHPFLARDAAERIVERGVHIVGVDALSPDETPYQGVGGGQGFGAHEVILGAGGIIAENLTNLSALDGQNHIALVPLNLDGCDGSPVRAFAWKT</sequence>